<dbReference type="AlphaFoldDB" id="A0A833U5X0"/>
<accession>A0A833U5X0</accession>
<reference evidence="1" key="2">
    <citation type="submission" date="2020-03" db="EMBL/GenBank/DDBJ databases">
        <title>Walnut 2.0.</title>
        <authorList>
            <person name="Marrano A."/>
            <person name="Britton M."/>
            <person name="Zimin A.V."/>
            <person name="Zaini P.A."/>
            <person name="Workman R."/>
            <person name="Puiu D."/>
            <person name="Bianco L."/>
            <person name="Allen B.J."/>
            <person name="Troggio M."/>
            <person name="Leslie C.A."/>
            <person name="Timp W."/>
            <person name="Dendekar A."/>
            <person name="Salzberg S.L."/>
            <person name="Neale D.B."/>
        </authorList>
    </citation>
    <scope>NUCLEOTIDE SEQUENCE</scope>
    <source>
        <tissue evidence="1">Leaves</tissue>
    </source>
</reference>
<dbReference type="EMBL" id="LIHL02000012">
    <property type="protein sequence ID" value="KAF5451962.1"/>
    <property type="molecule type" value="Genomic_DNA"/>
</dbReference>
<evidence type="ECO:0000313" key="2">
    <source>
        <dbReference type="Proteomes" id="UP000619265"/>
    </source>
</evidence>
<dbReference type="Proteomes" id="UP000619265">
    <property type="component" value="Unassembled WGS sequence"/>
</dbReference>
<sequence>MYREVGSNLRFIFQSTYSKEAILKGVGVHLIYKNDDFMDRIQVSKRYRDDCDHNLEPDWNPQQKIRVHSEILTLPDDISFDSDLGVVGGADGPSFSDETEEDLLSIYLDMDKFKSSSAMPSFQVGEPSSAATAPSPALTSMVTPASGAVTAAENVAIGTNERPRVRHQHSQSMDGSMTIKPEMLVSGLEDISELIPRKP</sequence>
<reference evidence="1" key="1">
    <citation type="submission" date="2015-10" db="EMBL/GenBank/DDBJ databases">
        <authorList>
            <person name="Martinez-Garcia P.J."/>
            <person name="Crepeau M.W."/>
            <person name="Puiu D."/>
            <person name="Gonzalez-Ibeas D."/>
            <person name="Whalen J."/>
            <person name="Stevens K."/>
            <person name="Paul R."/>
            <person name="Butterfield T."/>
            <person name="Britton M."/>
            <person name="Reagan R."/>
            <person name="Chakraborty S."/>
            <person name="Walawage S.L."/>
            <person name="Vasquez-Gross H.A."/>
            <person name="Cardeno C."/>
            <person name="Famula R."/>
            <person name="Pratt K."/>
            <person name="Kuruganti S."/>
            <person name="Aradhya M.K."/>
            <person name="Leslie C.A."/>
            <person name="Dandekar A.M."/>
            <person name="Salzberg S.L."/>
            <person name="Wegrzyn J.L."/>
            <person name="Langley C.H."/>
            <person name="Neale D.B."/>
        </authorList>
    </citation>
    <scope>NUCLEOTIDE SEQUENCE</scope>
    <source>
        <tissue evidence="1">Leaves</tissue>
    </source>
</reference>
<comment type="caution">
    <text evidence="1">The sequence shown here is derived from an EMBL/GenBank/DDBJ whole genome shotgun (WGS) entry which is preliminary data.</text>
</comment>
<name>A0A833U5X0_JUGRE</name>
<protein>
    <submittedName>
        <fullName evidence="1">Uncharacterized protein</fullName>
    </submittedName>
</protein>
<proteinExistence type="predicted"/>
<evidence type="ECO:0000313" key="1">
    <source>
        <dbReference type="EMBL" id="KAF5451962.1"/>
    </source>
</evidence>
<dbReference type="Gramene" id="Jr12_07400_p1">
    <property type="protein sequence ID" value="cds.Jr12_07400_p1"/>
    <property type="gene ID" value="Jr12_07400"/>
</dbReference>
<organism evidence="1 2">
    <name type="scientific">Juglans regia</name>
    <name type="common">English walnut</name>
    <dbReference type="NCBI Taxonomy" id="51240"/>
    <lineage>
        <taxon>Eukaryota</taxon>
        <taxon>Viridiplantae</taxon>
        <taxon>Streptophyta</taxon>
        <taxon>Embryophyta</taxon>
        <taxon>Tracheophyta</taxon>
        <taxon>Spermatophyta</taxon>
        <taxon>Magnoliopsida</taxon>
        <taxon>eudicotyledons</taxon>
        <taxon>Gunneridae</taxon>
        <taxon>Pentapetalae</taxon>
        <taxon>rosids</taxon>
        <taxon>fabids</taxon>
        <taxon>Fagales</taxon>
        <taxon>Juglandaceae</taxon>
        <taxon>Juglans</taxon>
    </lineage>
</organism>
<gene>
    <name evidence="1" type="ORF">F2P56_027010</name>
</gene>